<dbReference type="RefSeq" id="WP_133514188.1">
    <property type="nucleotide sequence ID" value="NZ_SNWX01000004.1"/>
</dbReference>
<dbReference type="Proteomes" id="UP000295064">
    <property type="component" value="Unassembled WGS sequence"/>
</dbReference>
<gene>
    <name evidence="2" type="ORF">DFR79_10433</name>
</gene>
<dbReference type="InterPro" id="IPR025159">
    <property type="entry name" value="AbiEi_N"/>
</dbReference>
<proteinExistence type="predicted"/>
<organism evidence="2 3">
    <name type="scientific">Halanaerobium saccharolyticum</name>
    <dbReference type="NCBI Taxonomy" id="43595"/>
    <lineage>
        <taxon>Bacteria</taxon>
        <taxon>Bacillati</taxon>
        <taxon>Bacillota</taxon>
        <taxon>Clostridia</taxon>
        <taxon>Halanaerobiales</taxon>
        <taxon>Halanaerobiaceae</taxon>
        <taxon>Halanaerobium</taxon>
    </lineage>
</organism>
<evidence type="ECO:0000313" key="3">
    <source>
        <dbReference type="Proteomes" id="UP000295064"/>
    </source>
</evidence>
<reference evidence="2 3" key="1">
    <citation type="submission" date="2019-03" db="EMBL/GenBank/DDBJ databases">
        <title>Subsurface microbial communities from deep shales in Ohio and West Virginia, USA.</title>
        <authorList>
            <person name="Wrighton K."/>
        </authorList>
    </citation>
    <scope>NUCLEOTIDE SEQUENCE [LARGE SCALE GENOMIC DNA]</scope>
    <source>
        <strain evidence="2 3">MA284_T2</strain>
    </source>
</reference>
<dbReference type="Pfam" id="PF13338">
    <property type="entry name" value="AbiEi_4"/>
    <property type="match status" value="1"/>
</dbReference>
<name>A0A4R6LYV5_9FIRM</name>
<dbReference type="AlphaFoldDB" id="A0A4R6LYV5"/>
<accession>A0A4R6LYV5</accession>
<evidence type="ECO:0000313" key="2">
    <source>
        <dbReference type="EMBL" id="TDO94068.1"/>
    </source>
</evidence>
<feature type="domain" description="AbiEi antitoxin N-terminal" evidence="1">
    <location>
        <begin position="7"/>
        <end position="51"/>
    </location>
</feature>
<comment type="caution">
    <text evidence="2">The sequence shown here is derived from an EMBL/GenBank/DDBJ whole genome shotgun (WGS) entry which is preliminary data.</text>
</comment>
<dbReference type="OrthoDB" id="9801429at2"/>
<dbReference type="EMBL" id="SNWX01000004">
    <property type="protein sequence ID" value="TDO94068.1"/>
    <property type="molecule type" value="Genomic_DNA"/>
</dbReference>
<protein>
    <submittedName>
        <fullName evidence="2">Putative AbiEi antitoxin of type IV toxin-antitoxin system</fullName>
    </submittedName>
</protein>
<sequence length="197" mass="23453">MDYQKELKKVIDKNNGIIMSEDLKEYNIPRQYLSRFLKENKLEKVERGVYTTPETFNDEMYILQQKNKRIIFSHETSLFLHDLIDRDPLTYTVTVPYGYNASHLKERGVEVHTVKKEFYSIGVIEKETNFGRTIKVYNKERTICDILKNRNNMDPSLLNTAIKNYLTGKGKNIPKLLDYSKKLRIKTILRRYLEMFL</sequence>
<evidence type="ECO:0000259" key="1">
    <source>
        <dbReference type="Pfam" id="PF13338"/>
    </source>
</evidence>